<feature type="compositionally biased region" description="Polar residues" evidence="1">
    <location>
        <begin position="222"/>
        <end position="234"/>
    </location>
</feature>
<organism evidence="4 5">
    <name type="scientific">Dendryphion nanum</name>
    <dbReference type="NCBI Taxonomy" id="256645"/>
    <lineage>
        <taxon>Eukaryota</taxon>
        <taxon>Fungi</taxon>
        <taxon>Dikarya</taxon>
        <taxon>Ascomycota</taxon>
        <taxon>Pezizomycotina</taxon>
        <taxon>Dothideomycetes</taxon>
        <taxon>Pleosporomycetidae</taxon>
        <taxon>Pleosporales</taxon>
        <taxon>Torulaceae</taxon>
        <taxon>Dendryphion</taxon>
    </lineage>
</organism>
<evidence type="ECO:0000256" key="2">
    <source>
        <dbReference type="SAM" id="Phobius"/>
    </source>
</evidence>
<feature type="region of interest" description="Disordered" evidence="1">
    <location>
        <begin position="22"/>
        <end position="99"/>
    </location>
</feature>
<proteinExistence type="predicted"/>
<evidence type="ECO:0000256" key="3">
    <source>
        <dbReference type="SAM" id="SignalP"/>
    </source>
</evidence>
<dbReference type="Proteomes" id="UP000700596">
    <property type="component" value="Unassembled WGS sequence"/>
</dbReference>
<dbReference type="OrthoDB" id="3799469at2759"/>
<feature type="compositionally biased region" description="Pro residues" evidence="1">
    <location>
        <begin position="162"/>
        <end position="177"/>
    </location>
</feature>
<feature type="compositionally biased region" description="Low complexity" evidence="1">
    <location>
        <begin position="73"/>
        <end position="88"/>
    </location>
</feature>
<gene>
    <name evidence="4" type="ORF">B0J11DRAFT_235523</name>
</gene>
<name>A0A9P9CXW4_9PLEO</name>
<reference evidence="4" key="1">
    <citation type="journal article" date="2021" name="Nat. Commun.">
        <title>Genetic determinants of endophytism in the Arabidopsis root mycobiome.</title>
        <authorList>
            <person name="Mesny F."/>
            <person name="Miyauchi S."/>
            <person name="Thiergart T."/>
            <person name="Pickel B."/>
            <person name="Atanasova L."/>
            <person name="Karlsson M."/>
            <person name="Huettel B."/>
            <person name="Barry K.W."/>
            <person name="Haridas S."/>
            <person name="Chen C."/>
            <person name="Bauer D."/>
            <person name="Andreopoulos W."/>
            <person name="Pangilinan J."/>
            <person name="LaButti K."/>
            <person name="Riley R."/>
            <person name="Lipzen A."/>
            <person name="Clum A."/>
            <person name="Drula E."/>
            <person name="Henrissat B."/>
            <person name="Kohler A."/>
            <person name="Grigoriev I.V."/>
            <person name="Martin F.M."/>
            <person name="Hacquard S."/>
        </authorList>
    </citation>
    <scope>NUCLEOTIDE SEQUENCE</scope>
    <source>
        <strain evidence="4">MPI-CAGE-CH-0243</strain>
    </source>
</reference>
<keyword evidence="2" id="KW-0472">Membrane</keyword>
<evidence type="ECO:0008006" key="6">
    <source>
        <dbReference type="Google" id="ProtNLM"/>
    </source>
</evidence>
<evidence type="ECO:0000313" key="5">
    <source>
        <dbReference type="Proteomes" id="UP000700596"/>
    </source>
</evidence>
<feature type="signal peptide" evidence="3">
    <location>
        <begin position="1"/>
        <end position="19"/>
    </location>
</feature>
<dbReference type="EMBL" id="JAGMWT010000031">
    <property type="protein sequence ID" value="KAH7109635.1"/>
    <property type="molecule type" value="Genomic_DNA"/>
</dbReference>
<sequence length="234" mass="25252">MQIRLLFVFILSSVWLVVAQHSSSTSTRTTRTSTSTSTRTSASTPPPTTLRTSASTRSSITNSPNSSEPPDPTTTFITSTSSTTPTPTDGAEQKKDGLGRNDIIGLSLGIPLGSFALIATVTAFLIRKRRQRDRESIDPNAGAGKRIYDPSPELVIRTSKPKPSPNLSPSLHPPPNPGAIELPTVKSDQWKKAPNSEQNEWWRVPFGRSTPSTKYSHVGGPNHSQSQSPQELPA</sequence>
<feature type="region of interest" description="Disordered" evidence="1">
    <location>
        <begin position="132"/>
        <end position="234"/>
    </location>
</feature>
<keyword evidence="3" id="KW-0732">Signal</keyword>
<evidence type="ECO:0000256" key="1">
    <source>
        <dbReference type="SAM" id="MobiDB-lite"/>
    </source>
</evidence>
<feature type="transmembrane region" description="Helical" evidence="2">
    <location>
        <begin position="103"/>
        <end position="126"/>
    </location>
</feature>
<dbReference type="AlphaFoldDB" id="A0A9P9CXW4"/>
<feature type="compositionally biased region" description="Low complexity" evidence="1">
    <location>
        <begin position="22"/>
        <end position="59"/>
    </location>
</feature>
<evidence type="ECO:0000313" key="4">
    <source>
        <dbReference type="EMBL" id="KAH7109635.1"/>
    </source>
</evidence>
<keyword evidence="5" id="KW-1185">Reference proteome</keyword>
<keyword evidence="2" id="KW-0812">Transmembrane</keyword>
<protein>
    <recommendedName>
        <fullName evidence="6">Mid2 domain-containing protein</fullName>
    </recommendedName>
</protein>
<keyword evidence="2" id="KW-1133">Transmembrane helix</keyword>
<feature type="chain" id="PRO_5040482584" description="Mid2 domain-containing protein" evidence="3">
    <location>
        <begin position="20"/>
        <end position="234"/>
    </location>
</feature>
<comment type="caution">
    <text evidence="4">The sequence shown here is derived from an EMBL/GenBank/DDBJ whole genome shotgun (WGS) entry which is preliminary data.</text>
</comment>
<accession>A0A9P9CXW4</accession>